<dbReference type="Gene3D" id="1.10.45.10">
    <property type="entry name" value="Vanillyl-alcohol Oxidase, Chain A, domain 4"/>
    <property type="match status" value="1"/>
</dbReference>
<dbReference type="Gene3D" id="3.30.70.2520">
    <property type="match status" value="1"/>
</dbReference>
<dbReference type="Gene3D" id="3.30.43.10">
    <property type="entry name" value="Uridine Diphospho-n-acetylenolpyruvylglucosamine Reductase, domain 2"/>
    <property type="match status" value="1"/>
</dbReference>
<evidence type="ECO:0000313" key="4">
    <source>
        <dbReference type="Proteomes" id="UP001551584"/>
    </source>
</evidence>
<dbReference type="Proteomes" id="UP001551584">
    <property type="component" value="Unassembled WGS sequence"/>
</dbReference>
<dbReference type="PROSITE" id="PS51387">
    <property type="entry name" value="FAD_PCMH"/>
    <property type="match status" value="1"/>
</dbReference>
<dbReference type="Pfam" id="PF01565">
    <property type="entry name" value="FAD_binding_4"/>
    <property type="match status" value="1"/>
</dbReference>
<dbReference type="Gene3D" id="3.30.70.2530">
    <property type="match status" value="1"/>
</dbReference>
<proteinExistence type="predicted"/>
<evidence type="ECO:0000259" key="2">
    <source>
        <dbReference type="PROSITE" id="PS51387"/>
    </source>
</evidence>
<reference evidence="3 4" key="1">
    <citation type="submission" date="2024-06" db="EMBL/GenBank/DDBJ databases">
        <title>The Natural Products Discovery Center: Release of the First 8490 Sequenced Strains for Exploring Actinobacteria Biosynthetic Diversity.</title>
        <authorList>
            <person name="Kalkreuter E."/>
            <person name="Kautsar S.A."/>
            <person name="Yang D."/>
            <person name="Bader C.D."/>
            <person name="Teijaro C.N."/>
            <person name="Fluegel L."/>
            <person name="Davis C.M."/>
            <person name="Simpson J.R."/>
            <person name="Lauterbach L."/>
            <person name="Steele A.D."/>
            <person name="Gui C."/>
            <person name="Meng S."/>
            <person name="Li G."/>
            <person name="Viehrig K."/>
            <person name="Ye F."/>
            <person name="Su P."/>
            <person name="Kiefer A.F."/>
            <person name="Nichols A."/>
            <person name="Cepeda A.J."/>
            <person name="Yan W."/>
            <person name="Fan B."/>
            <person name="Jiang Y."/>
            <person name="Adhikari A."/>
            <person name="Zheng C.-J."/>
            <person name="Schuster L."/>
            <person name="Cowan T.M."/>
            <person name="Smanski M.J."/>
            <person name="Chevrette M.G."/>
            <person name="De Carvalho L.P.S."/>
            <person name="Shen B."/>
        </authorList>
    </citation>
    <scope>NUCLEOTIDE SEQUENCE [LARGE SCALE GENOMIC DNA]</scope>
    <source>
        <strain evidence="3 4">NPDC048117</strain>
    </source>
</reference>
<dbReference type="InterPro" id="IPR016171">
    <property type="entry name" value="Vanillyl_alc_oxidase_C-sub2"/>
</dbReference>
<dbReference type="SUPFAM" id="SSF56176">
    <property type="entry name" value="FAD-binding/transporter-associated domain-like"/>
    <property type="match status" value="1"/>
</dbReference>
<accession>A0ABV3ETX2</accession>
<name>A0ABV3ETX2_9ACTN</name>
<organism evidence="3 4">
    <name type="scientific">Streptomyces chilikensis</name>
    <dbReference type="NCBI Taxonomy" id="1194079"/>
    <lineage>
        <taxon>Bacteria</taxon>
        <taxon>Bacillati</taxon>
        <taxon>Actinomycetota</taxon>
        <taxon>Actinomycetes</taxon>
        <taxon>Kitasatosporales</taxon>
        <taxon>Streptomycetaceae</taxon>
        <taxon>Streptomyces</taxon>
    </lineage>
</organism>
<evidence type="ECO:0000256" key="1">
    <source>
        <dbReference type="ARBA" id="ARBA00023002"/>
    </source>
</evidence>
<comment type="caution">
    <text evidence="3">The sequence shown here is derived from an EMBL/GenBank/DDBJ whole genome shotgun (WGS) entry which is preliminary data.</text>
</comment>
<dbReference type="PANTHER" id="PTHR43762">
    <property type="entry name" value="L-GULONOLACTONE OXIDASE"/>
    <property type="match status" value="1"/>
</dbReference>
<keyword evidence="4" id="KW-1185">Reference proteome</keyword>
<dbReference type="InterPro" id="IPR016166">
    <property type="entry name" value="FAD-bd_PCMH"/>
</dbReference>
<keyword evidence="1" id="KW-0560">Oxidoreductase</keyword>
<dbReference type="InterPro" id="IPR007173">
    <property type="entry name" value="ALO_C"/>
</dbReference>
<dbReference type="Gene3D" id="3.30.465.10">
    <property type="match status" value="1"/>
</dbReference>
<dbReference type="EMBL" id="JBEZNA010000051">
    <property type="protein sequence ID" value="MEU9579605.1"/>
    <property type="molecule type" value="Genomic_DNA"/>
</dbReference>
<dbReference type="PANTHER" id="PTHR43762:SF1">
    <property type="entry name" value="D-ARABINONO-1,4-LACTONE OXIDASE"/>
    <property type="match status" value="1"/>
</dbReference>
<feature type="domain" description="FAD-binding PCMH-type" evidence="2">
    <location>
        <begin position="8"/>
        <end position="174"/>
    </location>
</feature>
<dbReference type="InterPro" id="IPR036318">
    <property type="entry name" value="FAD-bd_PCMH-like_sf"/>
</dbReference>
<sequence>MRNWAGTIDHGTARTLRPRTVDELRRIVAESPHVRAAGAGHSFSGVLSPASTVVLLDGLPPVVDVDPRAGTVTVSAGMRYAGVAEALHREGFALANLASLPDITVAGAVATGTHGSGDTVGSLAAAVTGLETVGPDGDLVRLRRDVDGDTFAGSVVGLGALGVVTRVTLEIEPAFEVVQSVRVDVPLDAVRDRLDEVFAAAYSVSVFTTWDDRANLWLKRRTDRPAVPLPLGTPADRPLNPVPGADPAPCTTQLDAPGPWHERLPHIRTGTAPDVGEELQSEYFLPRSAARAAFRALRALGPVLAPVLQVGEVRTVRGDDLWLSPVHGRDSVAFHFTWVKDADRVAPVIAAVEEALAPLGARPHWAKLTAMGAAAILAGYPRAADFRELLHKADPDGKFRNDVVDALFPRRTQGT</sequence>
<evidence type="ECO:0000313" key="3">
    <source>
        <dbReference type="EMBL" id="MEU9579605.1"/>
    </source>
</evidence>
<dbReference type="Pfam" id="PF04030">
    <property type="entry name" value="ALO"/>
    <property type="match status" value="1"/>
</dbReference>
<gene>
    <name evidence="3" type="ORF">AB0D95_20425</name>
</gene>
<dbReference type="InterPro" id="IPR016167">
    <property type="entry name" value="FAD-bd_PCMH_sub1"/>
</dbReference>
<dbReference type="InterPro" id="IPR010031">
    <property type="entry name" value="FAD_lactone_oxidase-like"/>
</dbReference>
<protein>
    <submittedName>
        <fullName evidence="3">FAD-binding protein</fullName>
    </submittedName>
</protein>
<dbReference type="InterPro" id="IPR006094">
    <property type="entry name" value="Oxid_FAD_bind_N"/>
</dbReference>
<dbReference type="RefSeq" id="WP_280870295.1">
    <property type="nucleotide sequence ID" value="NZ_JBEZNA010000051.1"/>
</dbReference>
<dbReference type="InterPro" id="IPR016169">
    <property type="entry name" value="FAD-bd_PCMH_sub2"/>
</dbReference>
<dbReference type="PIRSF" id="PIRSF000136">
    <property type="entry name" value="LGO_GLO"/>
    <property type="match status" value="1"/>
</dbReference>